<dbReference type="EMBL" id="WSRQ01000002">
    <property type="protein sequence ID" value="MVX62397.1"/>
    <property type="molecule type" value="Genomic_DNA"/>
</dbReference>
<comment type="caution">
    <text evidence="1">The sequence shown here is derived from an EMBL/GenBank/DDBJ whole genome shotgun (WGS) entry which is preliminary data.</text>
</comment>
<evidence type="ECO:0000313" key="2">
    <source>
        <dbReference type="Proteomes" id="UP000656077"/>
    </source>
</evidence>
<dbReference type="Proteomes" id="UP000656077">
    <property type="component" value="Unassembled WGS sequence"/>
</dbReference>
<dbReference type="RefSeq" id="WP_160357821.1">
    <property type="nucleotide sequence ID" value="NZ_WSRQ01000002.1"/>
</dbReference>
<name>A0A964RIN1_9CLOT</name>
<proteinExistence type="predicted"/>
<gene>
    <name evidence="1" type="ORF">GKZ28_01610</name>
</gene>
<organism evidence="1 2">
    <name type="scientific">Clostridium chromiireducens</name>
    <dbReference type="NCBI Taxonomy" id="225345"/>
    <lineage>
        <taxon>Bacteria</taxon>
        <taxon>Bacillati</taxon>
        <taxon>Bacillota</taxon>
        <taxon>Clostridia</taxon>
        <taxon>Eubacteriales</taxon>
        <taxon>Clostridiaceae</taxon>
        <taxon>Clostridium</taxon>
    </lineage>
</organism>
<dbReference type="AlphaFoldDB" id="A0A964RIN1"/>
<accession>A0A964RIN1</accession>
<evidence type="ECO:0000313" key="1">
    <source>
        <dbReference type="EMBL" id="MVX62397.1"/>
    </source>
</evidence>
<protein>
    <submittedName>
        <fullName evidence="1">DUF2971 domain-containing protein</fullName>
    </submittedName>
</protein>
<reference evidence="1" key="1">
    <citation type="submission" date="2019-12" db="EMBL/GenBank/DDBJ databases">
        <title>Microbes associate with the intestines of laboratory mice.</title>
        <authorList>
            <person name="Navarre W."/>
            <person name="Wong E."/>
        </authorList>
    </citation>
    <scope>NUCLEOTIDE SEQUENCE</scope>
    <source>
        <strain evidence="1">NM79_F5</strain>
    </source>
</reference>
<sequence length="210" mass="25192">MDRKNWRKRISRRSDFTSGVIHLTRSNIINGQRYSAIDILMKILIERKLMGSTTRTGYINGNVHSVCFQDIPLYSVAENIYYEQKLKNDNNRDNYRYTGCGLRFSKEYIFKRGGRPVIYDIKEDAKKYLNDEDYWRIVNFDLTNENNFIDWTHEREWRLAGDLDFELSEVEVLIHDNKSYKKFIKKCREYKEVDILLEIKSIITMPSILF</sequence>